<feature type="region of interest" description="Disordered" evidence="1">
    <location>
        <begin position="78"/>
        <end position="98"/>
    </location>
</feature>
<proteinExistence type="predicted"/>
<feature type="region of interest" description="Disordered" evidence="1">
    <location>
        <begin position="221"/>
        <end position="245"/>
    </location>
</feature>
<evidence type="ECO:0000313" key="2">
    <source>
        <dbReference type="EMBL" id="SBP09298.1"/>
    </source>
</evidence>
<dbReference type="AlphaFoldDB" id="A0A1A7WU80"/>
<gene>
    <name evidence="2" type="primary">WDR63</name>
</gene>
<evidence type="ECO:0000256" key="1">
    <source>
        <dbReference type="SAM" id="MobiDB-lite"/>
    </source>
</evidence>
<accession>A0A1A7WU80</accession>
<protein>
    <submittedName>
        <fullName evidence="2">WD repeat domain 63</fullName>
    </submittedName>
</protein>
<sequence>TQELLVCCADEDVTEKSPYKLLKKDIVMEDIKKRAERSDFSAVKQIVLDYPEEETLLIDSAGKYVPLKFNLEHYTNNDNTEETSVKEDSESTTDNSQLHIPSSKTLKILEEINTKFYFGTESGELVYTDWKLEKDEFGRLCTPKPLLCFPTHHWLVNSMQRSPFFKDIILTEHFLAVTIDHGVLHVFRISKALYTRSKHENLNVTKFFEWEAEAMKREENWSKQQKQREEVEKIMDPDSLYKPPMDSGDVDLENSEYLKLEKHILESIGLKPAA</sequence>
<reference evidence="2" key="2">
    <citation type="submission" date="2016-06" db="EMBL/GenBank/DDBJ databases">
        <title>The genome of a short-lived fish provides insights into sex chromosome evolution and the genetic control of aging.</title>
        <authorList>
            <person name="Reichwald K."/>
            <person name="Felder M."/>
            <person name="Petzold A."/>
            <person name="Koch P."/>
            <person name="Groth M."/>
            <person name="Platzer M."/>
        </authorList>
    </citation>
    <scope>NUCLEOTIDE SEQUENCE</scope>
    <source>
        <tissue evidence="2">Brain</tissue>
    </source>
</reference>
<feature type="non-terminal residue" evidence="2">
    <location>
        <position position="1"/>
    </location>
</feature>
<name>A0A1A7WU80_9TELE</name>
<dbReference type="EMBL" id="HADW01007898">
    <property type="protein sequence ID" value="SBP09298.1"/>
    <property type="molecule type" value="Transcribed_RNA"/>
</dbReference>
<reference evidence="2" key="1">
    <citation type="submission" date="2016-05" db="EMBL/GenBank/DDBJ databases">
        <authorList>
            <person name="Lavstsen T."/>
            <person name="Jespersen J.S."/>
        </authorList>
    </citation>
    <scope>NUCLEOTIDE SEQUENCE</scope>
    <source>
        <tissue evidence="2">Brain</tissue>
    </source>
</reference>
<feature type="compositionally biased region" description="Basic and acidic residues" evidence="1">
    <location>
        <begin position="221"/>
        <end position="236"/>
    </location>
</feature>
<organism evidence="2">
    <name type="scientific">Iconisemion striatum</name>
    <dbReference type="NCBI Taxonomy" id="60296"/>
    <lineage>
        <taxon>Eukaryota</taxon>
        <taxon>Metazoa</taxon>
        <taxon>Chordata</taxon>
        <taxon>Craniata</taxon>
        <taxon>Vertebrata</taxon>
        <taxon>Euteleostomi</taxon>
        <taxon>Actinopterygii</taxon>
        <taxon>Neopterygii</taxon>
        <taxon>Teleostei</taxon>
        <taxon>Neoteleostei</taxon>
        <taxon>Acanthomorphata</taxon>
        <taxon>Ovalentaria</taxon>
        <taxon>Atherinomorphae</taxon>
        <taxon>Cyprinodontiformes</taxon>
        <taxon>Nothobranchiidae</taxon>
        <taxon>Iconisemion</taxon>
    </lineage>
</organism>